<organism evidence="5 6">
    <name type="scientific">Flavobacterium zepuense</name>
    <dbReference type="NCBI Taxonomy" id="2593302"/>
    <lineage>
        <taxon>Bacteria</taxon>
        <taxon>Pseudomonadati</taxon>
        <taxon>Bacteroidota</taxon>
        <taxon>Flavobacteriia</taxon>
        <taxon>Flavobacteriales</taxon>
        <taxon>Flavobacteriaceae</taxon>
        <taxon>Flavobacterium</taxon>
    </lineage>
</organism>
<dbReference type="Pfam" id="PF12833">
    <property type="entry name" value="HTH_18"/>
    <property type="match status" value="1"/>
</dbReference>
<keyword evidence="6" id="KW-1185">Reference proteome</keyword>
<keyword evidence="2" id="KW-0238">DNA-binding</keyword>
<dbReference type="PANTHER" id="PTHR43280">
    <property type="entry name" value="ARAC-FAMILY TRANSCRIPTIONAL REGULATOR"/>
    <property type="match status" value="1"/>
</dbReference>
<dbReference type="GO" id="GO:0003700">
    <property type="term" value="F:DNA-binding transcription factor activity"/>
    <property type="evidence" value="ECO:0007669"/>
    <property type="project" value="InterPro"/>
</dbReference>
<comment type="caution">
    <text evidence="5">The sequence shown here is derived from an EMBL/GenBank/DDBJ whole genome shotgun (WGS) entry which is preliminary data.</text>
</comment>
<dbReference type="RefSeq" id="WP_143373891.1">
    <property type="nucleotide sequence ID" value="NZ_VJVZ01000008.1"/>
</dbReference>
<dbReference type="OrthoDB" id="2611870at2"/>
<dbReference type="InterPro" id="IPR009057">
    <property type="entry name" value="Homeodomain-like_sf"/>
</dbReference>
<evidence type="ECO:0000313" key="5">
    <source>
        <dbReference type="EMBL" id="TRW23634.1"/>
    </source>
</evidence>
<feature type="domain" description="HTH araC/xylS-type" evidence="4">
    <location>
        <begin position="180"/>
        <end position="278"/>
    </location>
</feature>
<dbReference type="SMART" id="SM00342">
    <property type="entry name" value="HTH_ARAC"/>
    <property type="match status" value="1"/>
</dbReference>
<evidence type="ECO:0000256" key="2">
    <source>
        <dbReference type="ARBA" id="ARBA00023125"/>
    </source>
</evidence>
<evidence type="ECO:0000313" key="6">
    <source>
        <dbReference type="Proteomes" id="UP000320643"/>
    </source>
</evidence>
<dbReference type="InterPro" id="IPR018060">
    <property type="entry name" value="HTH_AraC"/>
</dbReference>
<dbReference type="GO" id="GO:0043565">
    <property type="term" value="F:sequence-specific DNA binding"/>
    <property type="evidence" value="ECO:0007669"/>
    <property type="project" value="InterPro"/>
</dbReference>
<dbReference type="PROSITE" id="PS01124">
    <property type="entry name" value="HTH_ARAC_FAMILY_2"/>
    <property type="match status" value="1"/>
</dbReference>
<sequence>MEPTLGQMPAEVLYIGSGSDDAIMTERIVSPGCFLFIFVKAGMFTLKIDGKRISCTSGEFVVAVSKQHHEILKYGKKVLCYIVKVQWQFIMGTKLFFNFIEAFVSSGAVKLFPDTFDRAVMLRIMKLLHYFYGTRSSPSRFSKPSFAAAVSLLVLQAGWQYNNSTNTGALKYTRKESLAMQFLKLLMQHFRKEHALKFYADALFVTAGYLNKAVREVTGKTVGMCIADVITSEAKYLLETSDDSIESISEQLSFGSSGSFSRFFKKHTTMTPNAYRRDYQG</sequence>
<reference evidence="5 6" key="1">
    <citation type="submission" date="2019-07" db="EMBL/GenBank/DDBJ databases">
        <title>Flavobacterium sp. nov., isolated from glacier ice.</title>
        <authorList>
            <person name="Liu Q."/>
            <person name="Xin Y.-H."/>
        </authorList>
    </citation>
    <scope>NUCLEOTIDE SEQUENCE [LARGE SCALE GENOMIC DNA]</scope>
    <source>
        <strain evidence="5 6">ZT4R6</strain>
    </source>
</reference>
<dbReference type="EMBL" id="VJVZ01000008">
    <property type="protein sequence ID" value="TRW23634.1"/>
    <property type="molecule type" value="Genomic_DNA"/>
</dbReference>
<dbReference type="Proteomes" id="UP000320643">
    <property type="component" value="Unassembled WGS sequence"/>
</dbReference>
<dbReference type="SUPFAM" id="SSF46689">
    <property type="entry name" value="Homeodomain-like"/>
    <property type="match status" value="1"/>
</dbReference>
<keyword evidence="3" id="KW-0804">Transcription</keyword>
<evidence type="ECO:0000256" key="1">
    <source>
        <dbReference type="ARBA" id="ARBA00023015"/>
    </source>
</evidence>
<protein>
    <submittedName>
        <fullName evidence="5">Helix-turn-helix domain-containing protein</fullName>
    </submittedName>
</protein>
<accession>A0A552UZH4</accession>
<name>A0A552UZH4_9FLAO</name>
<evidence type="ECO:0000256" key="3">
    <source>
        <dbReference type="ARBA" id="ARBA00023163"/>
    </source>
</evidence>
<dbReference type="PANTHER" id="PTHR43280:SF32">
    <property type="entry name" value="TRANSCRIPTIONAL REGULATORY PROTEIN"/>
    <property type="match status" value="1"/>
</dbReference>
<keyword evidence="1" id="KW-0805">Transcription regulation</keyword>
<evidence type="ECO:0000259" key="4">
    <source>
        <dbReference type="PROSITE" id="PS01124"/>
    </source>
</evidence>
<dbReference type="AlphaFoldDB" id="A0A552UZH4"/>
<proteinExistence type="predicted"/>
<dbReference type="Gene3D" id="1.10.10.60">
    <property type="entry name" value="Homeodomain-like"/>
    <property type="match status" value="1"/>
</dbReference>
<gene>
    <name evidence="5" type="ORF">FMM05_13315</name>
</gene>